<dbReference type="OrthoDB" id="8777210at2"/>
<comment type="caution">
    <text evidence="2">The sequence shown here is derived from an EMBL/GenBank/DDBJ whole genome shotgun (WGS) entry which is preliminary data.</text>
</comment>
<dbReference type="SMART" id="SM00028">
    <property type="entry name" value="TPR"/>
    <property type="match status" value="3"/>
</dbReference>
<dbReference type="PROSITE" id="PS50005">
    <property type="entry name" value="TPR"/>
    <property type="match status" value="1"/>
</dbReference>
<evidence type="ECO:0000313" key="3">
    <source>
        <dbReference type="Proteomes" id="UP000278085"/>
    </source>
</evidence>
<dbReference type="EMBL" id="RXLQ01000003">
    <property type="protein sequence ID" value="RSZ59931.1"/>
    <property type="molecule type" value="Genomic_DNA"/>
</dbReference>
<keyword evidence="1" id="KW-0802">TPR repeat</keyword>
<dbReference type="AlphaFoldDB" id="A0A430HQX5"/>
<proteinExistence type="predicted"/>
<evidence type="ECO:0000313" key="2">
    <source>
        <dbReference type="EMBL" id="RSZ59931.1"/>
    </source>
</evidence>
<keyword evidence="3" id="KW-1185">Reference proteome</keyword>
<dbReference type="InterPro" id="IPR019734">
    <property type="entry name" value="TPR_rpt"/>
</dbReference>
<gene>
    <name evidence="2" type="ORF">EJB06_07035</name>
</gene>
<dbReference type="PANTHER" id="PTHR12558">
    <property type="entry name" value="CELL DIVISION CYCLE 16,23,27"/>
    <property type="match status" value="1"/>
</dbReference>
<evidence type="ECO:0000256" key="1">
    <source>
        <dbReference type="PROSITE-ProRule" id="PRU00339"/>
    </source>
</evidence>
<dbReference type="RefSeq" id="WP_126073293.1">
    <property type="nucleotide sequence ID" value="NZ_CP051166.1"/>
</dbReference>
<feature type="repeat" description="TPR" evidence="1">
    <location>
        <begin position="285"/>
        <end position="318"/>
    </location>
</feature>
<organism evidence="2 3">
    <name type="scientific">Massilia atriviolacea</name>
    <dbReference type="NCBI Taxonomy" id="2495579"/>
    <lineage>
        <taxon>Bacteria</taxon>
        <taxon>Pseudomonadati</taxon>
        <taxon>Pseudomonadota</taxon>
        <taxon>Betaproteobacteria</taxon>
        <taxon>Burkholderiales</taxon>
        <taxon>Oxalobacteraceae</taxon>
        <taxon>Telluria group</taxon>
        <taxon>Massilia</taxon>
    </lineage>
</organism>
<dbReference type="Gene3D" id="1.25.40.10">
    <property type="entry name" value="Tetratricopeptide repeat domain"/>
    <property type="match status" value="1"/>
</dbReference>
<dbReference type="Proteomes" id="UP000278085">
    <property type="component" value="Unassembled WGS sequence"/>
</dbReference>
<protein>
    <submittedName>
        <fullName evidence="2">Tetratricopeptide repeat protein</fullName>
    </submittedName>
</protein>
<dbReference type="InterPro" id="IPR011990">
    <property type="entry name" value="TPR-like_helical_dom_sf"/>
</dbReference>
<name>A0A430HQX5_9BURK</name>
<dbReference type="PANTHER" id="PTHR12558:SF13">
    <property type="entry name" value="CELL DIVISION CYCLE PROTEIN 27 HOMOLOG"/>
    <property type="match status" value="1"/>
</dbReference>
<sequence>MNPNITKIASFDGVARLTPEQFRERFPAACVGQRRDPQPRRCAEAVDRGARTVDSDGVRVVLLSGNVAIDSALLDNAADADWTHIAVDGDLHLDGCGADVFYARGIDKVYYVGGDLHVASVDLGAIASNAVAGRIVANSAWLCADDDCAMRTAPELRVHARFLFAWFYSIDDLKIAPATVVFILGSGYYCDKLRLPNPVFQWHEDIHVLAEPFVRIVEGEGSDANGWINEAIDRALGLGRTIFRDGFDIACYPHHRAAQIEAGKDEHRAAYLLHKRSAAVSPGFYEAWLGMGDALFAVGAYRQALAAYKEAGTLFPEDQNVLVNLAYNYGSLSALYLGDHDQAIALASMSIAHNSGAGCEDSDHGYAYRCRAEAYLLSQRPAQALADLERALELDNGDAASHWLLGLFHYQRGDMQQARACHAAASKYEHGFDAYADAGSGTACLYQEPSEVDWA</sequence>
<dbReference type="SUPFAM" id="SSF48452">
    <property type="entry name" value="TPR-like"/>
    <property type="match status" value="1"/>
</dbReference>
<accession>A0A430HQX5</accession>
<reference evidence="2 3" key="1">
    <citation type="submission" date="2018-12" db="EMBL/GenBank/DDBJ databases">
        <authorList>
            <person name="Yang E."/>
        </authorList>
    </citation>
    <scope>NUCLEOTIDE SEQUENCE [LARGE SCALE GENOMIC DNA]</scope>
    <source>
        <strain evidence="2 3">SOD</strain>
    </source>
</reference>